<dbReference type="STRING" id="1798410.A3H63_01750"/>
<organism evidence="1 2">
    <name type="scientific">Candidatus Harrisonbacteria bacterium RIFCSPLOWO2_02_FULL_45_10c</name>
    <dbReference type="NCBI Taxonomy" id="1798410"/>
    <lineage>
        <taxon>Bacteria</taxon>
        <taxon>Candidatus Harrisoniibacteriota</taxon>
    </lineage>
</organism>
<evidence type="ECO:0000313" key="1">
    <source>
        <dbReference type="EMBL" id="OGY68041.1"/>
    </source>
</evidence>
<evidence type="ECO:0000313" key="2">
    <source>
        <dbReference type="Proteomes" id="UP000176284"/>
    </source>
</evidence>
<dbReference type="AlphaFoldDB" id="A0A1G1ZU71"/>
<comment type="caution">
    <text evidence="1">The sequence shown here is derived from an EMBL/GenBank/DDBJ whole genome shotgun (WGS) entry which is preliminary data.</text>
</comment>
<gene>
    <name evidence="1" type="ORF">A3H63_01750</name>
</gene>
<reference evidence="1 2" key="1">
    <citation type="journal article" date="2016" name="Nat. Commun.">
        <title>Thousands of microbial genomes shed light on interconnected biogeochemical processes in an aquifer system.</title>
        <authorList>
            <person name="Anantharaman K."/>
            <person name="Brown C.T."/>
            <person name="Hug L.A."/>
            <person name="Sharon I."/>
            <person name="Castelle C.J."/>
            <person name="Probst A.J."/>
            <person name="Thomas B.C."/>
            <person name="Singh A."/>
            <person name="Wilkins M.J."/>
            <person name="Karaoz U."/>
            <person name="Brodie E.L."/>
            <person name="Williams K.H."/>
            <person name="Hubbard S.S."/>
            <person name="Banfield J.F."/>
        </authorList>
    </citation>
    <scope>NUCLEOTIDE SEQUENCE [LARGE SCALE GENOMIC DNA]</scope>
</reference>
<dbReference type="Proteomes" id="UP000176284">
    <property type="component" value="Unassembled WGS sequence"/>
</dbReference>
<proteinExistence type="predicted"/>
<accession>A0A1G1ZU71</accession>
<sequence>MPRFLSSWIIGWFKPFKRLIFIDRFWRKQRKESVAGTTLPAFLSGVISQLGQALRTVKSESDIRIGAFTGKAIIF</sequence>
<dbReference type="EMBL" id="MHJM01000010">
    <property type="protein sequence ID" value="OGY68041.1"/>
    <property type="molecule type" value="Genomic_DNA"/>
</dbReference>
<name>A0A1G1ZU71_9BACT</name>
<protein>
    <submittedName>
        <fullName evidence="1">Uncharacterized protein</fullName>
    </submittedName>
</protein>